<dbReference type="EMBL" id="NHYE01003837">
    <property type="protein sequence ID" value="PPQ87527.1"/>
    <property type="molecule type" value="Genomic_DNA"/>
</dbReference>
<proteinExistence type="predicted"/>
<dbReference type="InParanoid" id="A0A409XA14"/>
<feature type="domain" description="Dynein heavy chain tail" evidence="2">
    <location>
        <begin position="50"/>
        <end position="147"/>
    </location>
</feature>
<dbReference type="STRING" id="231916.A0A409XA14"/>
<sequence>MKSVEDVPGKGREQYAEGQEHQSGSIAFRHQRRHMRVDGRLFEIIRLRGGGSQLAVKFGPQVITFIKEVWKSLWLNFQAPHAVSSTAEDAKRAYPHPVSLMETARTYGQTPGLVESNKGIEWLVAEYRDESQRMICKLLLGLTICWDYLVNHYDTSRYVHGSNGQDNRHIQFVREFASMVSILQGETTNAVDLYKDIFGAVEEK</sequence>
<feature type="compositionally biased region" description="Basic and acidic residues" evidence="1">
    <location>
        <begin position="1"/>
        <end position="20"/>
    </location>
</feature>
<dbReference type="OrthoDB" id="3223042at2759"/>
<evidence type="ECO:0000313" key="4">
    <source>
        <dbReference type="Proteomes" id="UP000284706"/>
    </source>
</evidence>
<reference evidence="3 4" key="1">
    <citation type="journal article" date="2018" name="Evol. Lett.">
        <title>Horizontal gene cluster transfer increased hallucinogenic mushroom diversity.</title>
        <authorList>
            <person name="Reynolds H.T."/>
            <person name="Vijayakumar V."/>
            <person name="Gluck-Thaler E."/>
            <person name="Korotkin H.B."/>
            <person name="Matheny P.B."/>
            <person name="Slot J.C."/>
        </authorList>
    </citation>
    <scope>NUCLEOTIDE SEQUENCE [LARGE SCALE GENOMIC DNA]</scope>
    <source>
        <strain evidence="3 4">SRW20</strain>
    </source>
</reference>
<organism evidence="3 4">
    <name type="scientific">Gymnopilus dilepis</name>
    <dbReference type="NCBI Taxonomy" id="231916"/>
    <lineage>
        <taxon>Eukaryota</taxon>
        <taxon>Fungi</taxon>
        <taxon>Dikarya</taxon>
        <taxon>Basidiomycota</taxon>
        <taxon>Agaricomycotina</taxon>
        <taxon>Agaricomycetes</taxon>
        <taxon>Agaricomycetidae</taxon>
        <taxon>Agaricales</taxon>
        <taxon>Agaricineae</taxon>
        <taxon>Hymenogastraceae</taxon>
        <taxon>Gymnopilus</taxon>
    </lineage>
</organism>
<dbReference type="AlphaFoldDB" id="A0A409XA14"/>
<dbReference type="Pfam" id="PF08385">
    <property type="entry name" value="DHC_N1"/>
    <property type="match status" value="1"/>
</dbReference>
<keyword evidence="4" id="KW-1185">Reference proteome</keyword>
<evidence type="ECO:0000313" key="3">
    <source>
        <dbReference type="EMBL" id="PPQ87527.1"/>
    </source>
</evidence>
<protein>
    <recommendedName>
        <fullName evidence="2">Dynein heavy chain tail domain-containing protein</fullName>
    </recommendedName>
</protein>
<name>A0A409XA14_9AGAR</name>
<evidence type="ECO:0000259" key="2">
    <source>
        <dbReference type="Pfam" id="PF08385"/>
    </source>
</evidence>
<accession>A0A409XA14</accession>
<evidence type="ECO:0000256" key="1">
    <source>
        <dbReference type="SAM" id="MobiDB-lite"/>
    </source>
</evidence>
<dbReference type="Proteomes" id="UP000284706">
    <property type="component" value="Unassembled WGS sequence"/>
</dbReference>
<feature type="region of interest" description="Disordered" evidence="1">
    <location>
        <begin position="1"/>
        <end position="29"/>
    </location>
</feature>
<comment type="caution">
    <text evidence="3">The sequence shown here is derived from an EMBL/GenBank/DDBJ whole genome shotgun (WGS) entry which is preliminary data.</text>
</comment>
<dbReference type="InterPro" id="IPR013594">
    <property type="entry name" value="Dynein_heavy_tail"/>
</dbReference>
<gene>
    <name evidence="3" type="ORF">CVT26_005746</name>
</gene>